<dbReference type="GO" id="GO:0006259">
    <property type="term" value="P:DNA metabolic process"/>
    <property type="evidence" value="ECO:0007669"/>
    <property type="project" value="InterPro"/>
</dbReference>
<accession>A0A756I5M3</accession>
<proteinExistence type="predicted"/>
<gene>
    <name evidence="2" type="ORF">G8O67_005437</name>
</gene>
<dbReference type="InterPro" id="IPR018330">
    <property type="entry name" value="RecT_fam"/>
</dbReference>
<protein>
    <submittedName>
        <fullName evidence="2">Enterohemolysin</fullName>
    </submittedName>
</protein>
<evidence type="ECO:0000313" key="2">
    <source>
        <dbReference type="EMBL" id="HAG0018012.1"/>
    </source>
</evidence>
<organism evidence="2">
    <name type="scientific">Salmonella enterica</name>
    <name type="common">Salmonella choleraesuis</name>
    <dbReference type="NCBI Taxonomy" id="28901"/>
    <lineage>
        <taxon>Bacteria</taxon>
        <taxon>Pseudomonadati</taxon>
        <taxon>Pseudomonadota</taxon>
        <taxon>Gammaproteobacteria</taxon>
        <taxon>Enterobacterales</taxon>
        <taxon>Enterobacteriaceae</taxon>
        <taxon>Salmonella</taxon>
    </lineage>
</organism>
<reference evidence="2" key="2">
    <citation type="submission" date="2020-02" db="EMBL/GenBank/DDBJ databases">
        <authorList>
            <consortium name="NCBI Pathogen Detection Project"/>
        </authorList>
    </citation>
    <scope>NUCLEOTIDE SEQUENCE</scope>
    <source>
        <strain evidence="2">MA.CK_00/00002125</strain>
    </source>
</reference>
<feature type="compositionally biased region" description="Polar residues" evidence="1">
    <location>
        <begin position="240"/>
        <end position="258"/>
    </location>
</feature>
<dbReference type="EMBL" id="DAAWYJ010000060">
    <property type="protein sequence ID" value="HAG0018012.1"/>
    <property type="molecule type" value="Genomic_DNA"/>
</dbReference>
<name>A0A756I5M3_SALER</name>
<dbReference type="Pfam" id="PF03837">
    <property type="entry name" value="RecT"/>
    <property type="match status" value="1"/>
</dbReference>
<dbReference type="AlphaFoldDB" id="A0A756I5M3"/>
<feature type="region of interest" description="Disordered" evidence="1">
    <location>
        <begin position="240"/>
        <end position="260"/>
    </location>
</feature>
<sequence>MENTNIVMTEQQGPNTISASNAIFNVQALAQLQSVSALMSQALVTIPEHLQGKPADCMAIIMQAMQWGMNPYAVAQKTHLVNGTLGYEAQLVNAVISSSNAIVGRFHYEYEGDWSKCVGSREEIVKKPAKGGGTYDKKEIIQGWNSADEQGLSVRVGAVIRGESEITWGEPVFLSSVIIRNSPLWKTAPKQQIAYLALKYWARLYCPAVVLGVYTPDEIEQREEKIINPVQSTQTVTMQDINSDSPQNTGTQEATANADSVADEFRTRIDSAETLEDATAVGNDINAAKSTLGIALFTELKNKASRRWHQVKHRGLVEEAINSIPRPGEPESVMAFESAEKVLTTAKRHIGDELYDSYRTTLDDMKPEYIPA</sequence>
<evidence type="ECO:0000256" key="1">
    <source>
        <dbReference type="SAM" id="MobiDB-lite"/>
    </source>
</evidence>
<dbReference type="GO" id="GO:0003677">
    <property type="term" value="F:DNA binding"/>
    <property type="evidence" value="ECO:0007669"/>
    <property type="project" value="InterPro"/>
</dbReference>
<comment type="caution">
    <text evidence="2">The sequence shown here is derived from an EMBL/GenBank/DDBJ whole genome shotgun (WGS) entry which is preliminary data.</text>
</comment>
<reference evidence="2" key="1">
    <citation type="journal article" date="2018" name="Genome Biol.">
        <title>SKESA: strategic k-mer extension for scrupulous assemblies.</title>
        <authorList>
            <person name="Souvorov A."/>
            <person name="Agarwala R."/>
            <person name="Lipman D.J."/>
        </authorList>
    </citation>
    <scope>NUCLEOTIDE SEQUENCE</scope>
    <source>
        <strain evidence="2">MA.CK_00/00002125</strain>
    </source>
</reference>